<dbReference type="RefSeq" id="XP_003677104.1">
    <property type="nucleotide sequence ID" value="XM_003677056.1"/>
</dbReference>
<dbReference type="SUPFAM" id="SSF52540">
    <property type="entry name" value="P-loop containing nucleoside triphosphate hydrolases"/>
    <property type="match status" value="1"/>
</dbReference>
<feature type="region of interest" description="Disordered" evidence="1">
    <location>
        <begin position="56"/>
        <end position="78"/>
    </location>
</feature>
<reference evidence="2 3" key="1">
    <citation type="journal article" date="2011" name="Proc. Natl. Acad. Sci. U.S.A.">
        <title>Evolutionary erosion of yeast sex chromosomes by mating-type switching accidents.</title>
        <authorList>
            <person name="Gordon J.L."/>
            <person name="Armisen D."/>
            <person name="Proux-Wera E."/>
            <person name="Oheigeartaigh S.S."/>
            <person name="Byrne K.P."/>
            <person name="Wolfe K.H."/>
        </authorList>
    </citation>
    <scope>NUCLEOTIDE SEQUENCE [LARGE SCALE GENOMIC DNA]</scope>
    <source>
        <strain evidence="3">ATCC 76901 / BCRC 22586 / CBS 4309 / NBRC 1992 / NRRL Y-12630</strain>
    </source>
</reference>
<dbReference type="AlphaFoldDB" id="G0VGX8"/>
<name>G0VGX8_NAUCA</name>
<dbReference type="EMBL" id="HE576757">
    <property type="protein sequence ID" value="CCC70749.1"/>
    <property type="molecule type" value="Genomic_DNA"/>
</dbReference>
<dbReference type="GO" id="GO:0004407">
    <property type="term" value="F:histone deacetylase activity"/>
    <property type="evidence" value="ECO:0007669"/>
    <property type="project" value="EnsemblFungi"/>
</dbReference>
<dbReference type="GO" id="GO:0003682">
    <property type="term" value="F:chromatin binding"/>
    <property type="evidence" value="ECO:0007669"/>
    <property type="project" value="EnsemblFungi"/>
</dbReference>
<dbReference type="eggNOG" id="ENOG502QU6B">
    <property type="taxonomic scope" value="Eukaryota"/>
</dbReference>
<proteinExistence type="predicted"/>
<feature type="compositionally biased region" description="Low complexity" evidence="1">
    <location>
        <begin position="195"/>
        <end position="206"/>
    </location>
</feature>
<dbReference type="InterPro" id="IPR021006">
    <property type="entry name" value="Hda2/3"/>
</dbReference>
<evidence type="ECO:0000313" key="2">
    <source>
        <dbReference type="EMBL" id="CCC70749.1"/>
    </source>
</evidence>
<gene>
    <name evidence="2" type="primary">NCAS0F02650</name>
    <name evidence="2" type="ordered locus">NCAS_0F02650</name>
</gene>
<dbReference type="Pfam" id="PF11496">
    <property type="entry name" value="HDA2-3"/>
    <property type="match status" value="1"/>
</dbReference>
<dbReference type="OrthoDB" id="4034449at2759"/>
<feature type="compositionally biased region" description="Low complexity" evidence="1">
    <location>
        <begin position="214"/>
        <end position="230"/>
    </location>
</feature>
<dbReference type="FunCoup" id="G0VGX8">
    <property type="interactions" value="129"/>
</dbReference>
<dbReference type="Proteomes" id="UP000001640">
    <property type="component" value="Chromosome 6"/>
</dbReference>
<dbReference type="InParanoid" id="G0VGX8"/>
<dbReference type="InterPro" id="IPR038609">
    <property type="entry name" value="HDA1_su2/3_sf"/>
</dbReference>
<feature type="region of interest" description="Disordered" evidence="1">
    <location>
        <begin position="658"/>
        <end position="693"/>
    </location>
</feature>
<sequence length="693" mass="78956">MMTIPIPSTASIVSQIMSSSRRSKKEETFYIPVGLTTFQKDLIEILVSIHAHSFQNESKTATPREQDSSKSSVSSSIPQTLSDRQMNYIFDTNIRSVINHPSLLVDHYMPRQFLRMEPNERLINTSGKFKVFQQLLFKLLDKEKDEVSKKVLLISHSIKELDILEGFLLGQKVRIKRISGTSLYDEGHPGPVAESLSLSSSSSSESNVKKSRENSSTPISSTSSQSNTNVSFSGYSKDGYSYTKKRKLNPHDIDQVEECKSREQDCLLLATTTHLKNDEDLLKDFDIDIIISFDPMLDPLLTAIDKKRYIKDTGKRTSSHRRIIPIIKMLVLGSPDHFILCNSDGEKETYEFLKASLDYFLKTRTLKREDVESLDLTNFKEALFGEPDVTCNCTSIPPLESFPHDADVDYLTPKFSPLQHSSDKDSQTLCVSPLSLKSYQEELMRRSMQRFDQLKKEIKENDKILRINRLKETTRQNEIDVLKNDIGIIFKKFQESEISETGLKKRLERLLGESIKLDKSNTVLEGQLEELTGLVSLTDESNIDSKLAEYTRDNTFKDIKLNELTVDNKAKTTKNDDLRMEYQTKSTIAVEKAQTLQDLKRIKKETEERKNGPLNTMTNLEPLLSREKKLKGDLESLVQNSKFLKDLIKSLNDKYPIIGGKESSSSSTSLRDNAGNGNGRYRSRRGNTPNYTR</sequence>
<dbReference type="OMA" id="DHYMPRQ"/>
<feature type="region of interest" description="Disordered" evidence="1">
    <location>
        <begin position="192"/>
        <end position="230"/>
    </location>
</feature>
<dbReference type="HOGENOM" id="CLU_409446_0_0_1"/>
<protein>
    <recommendedName>
        <fullName evidence="4">HDA1 complex subunit 2</fullName>
    </recommendedName>
</protein>
<dbReference type="GO" id="GO:0031047">
    <property type="term" value="P:regulatory ncRNA-mediated gene silencing"/>
    <property type="evidence" value="ECO:0007669"/>
    <property type="project" value="EnsemblFungi"/>
</dbReference>
<dbReference type="GO" id="GO:0070823">
    <property type="term" value="C:HDA1 complex"/>
    <property type="evidence" value="ECO:0007669"/>
    <property type="project" value="EnsemblFungi"/>
</dbReference>
<accession>G0VGX8</accession>
<reference key="2">
    <citation type="submission" date="2011-08" db="EMBL/GenBank/DDBJ databases">
        <title>Genome sequence of Naumovozyma castellii.</title>
        <authorList>
            <person name="Gordon J.L."/>
            <person name="Armisen D."/>
            <person name="Proux-Wera E."/>
            <person name="OhEigeartaigh S.S."/>
            <person name="Byrne K.P."/>
            <person name="Wolfe K.H."/>
        </authorList>
    </citation>
    <scope>NUCLEOTIDE SEQUENCE</scope>
    <source>
        <strain>Type strain:CBS 4309</strain>
    </source>
</reference>
<dbReference type="STRING" id="1064592.G0VGX8"/>
<dbReference type="GO" id="GO:0000122">
    <property type="term" value="P:negative regulation of transcription by RNA polymerase II"/>
    <property type="evidence" value="ECO:0007669"/>
    <property type="project" value="EnsemblFungi"/>
</dbReference>
<organism evidence="2 3">
    <name type="scientific">Naumovozyma castellii</name>
    <name type="common">Yeast</name>
    <name type="synonym">Saccharomyces castellii</name>
    <dbReference type="NCBI Taxonomy" id="27288"/>
    <lineage>
        <taxon>Eukaryota</taxon>
        <taxon>Fungi</taxon>
        <taxon>Dikarya</taxon>
        <taxon>Ascomycota</taxon>
        <taxon>Saccharomycotina</taxon>
        <taxon>Saccharomycetes</taxon>
        <taxon>Saccharomycetales</taxon>
        <taxon>Saccharomycetaceae</taxon>
        <taxon>Naumovozyma</taxon>
    </lineage>
</organism>
<evidence type="ECO:0000256" key="1">
    <source>
        <dbReference type="SAM" id="MobiDB-lite"/>
    </source>
</evidence>
<dbReference type="GO" id="GO:0003677">
    <property type="term" value="F:DNA binding"/>
    <property type="evidence" value="ECO:0007669"/>
    <property type="project" value="EnsemblFungi"/>
</dbReference>
<evidence type="ECO:0008006" key="4">
    <source>
        <dbReference type="Google" id="ProtNLM"/>
    </source>
</evidence>
<feature type="compositionally biased region" description="Low complexity" evidence="1">
    <location>
        <begin position="663"/>
        <end position="675"/>
    </location>
</feature>
<dbReference type="GeneID" id="96904397"/>
<dbReference type="GO" id="GO:0005829">
    <property type="term" value="C:cytosol"/>
    <property type="evidence" value="ECO:0007669"/>
    <property type="project" value="EnsemblFungi"/>
</dbReference>
<keyword evidence="3" id="KW-1185">Reference proteome</keyword>
<dbReference type="InterPro" id="IPR027417">
    <property type="entry name" value="P-loop_NTPase"/>
</dbReference>
<evidence type="ECO:0000313" key="3">
    <source>
        <dbReference type="Proteomes" id="UP000001640"/>
    </source>
</evidence>
<dbReference type="KEGG" id="ncs:NCAS_0F02650"/>
<dbReference type="Gene3D" id="3.40.50.12360">
    <property type="match status" value="1"/>
</dbReference>